<evidence type="ECO:0000313" key="1">
    <source>
        <dbReference type="EMBL" id="MFC7344303.1"/>
    </source>
</evidence>
<protein>
    <submittedName>
        <fullName evidence="1">Uncharacterized protein</fullName>
    </submittedName>
</protein>
<keyword evidence="2" id="KW-1185">Reference proteome</keyword>
<reference evidence="2" key="1">
    <citation type="journal article" date="2019" name="Int. J. Syst. Evol. Microbiol.">
        <title>The Global Catalogue of Microorganisms (GCM) 10K type strain sequencing project: providing services to taxonomists for standard genome sequencing and annotation.</title>
        <authorList>
            <consortium name="The Broad Institute Genomics Platform"/>
            <consortium name="The Broad Institute Genome Sequencing Center for Infectious Disease"/>
            <person name="Wu L."/>
            <person name="Ma J."/>
        </authorList>
    </citation>
    <scope>NUCLEOTIDE SEQUENCE [LARGE SCALE GENOMIC DNA]</scope>
    <source>
        <strain evidence="2">WLHS5</strain>
    </source>
</reference>
<dbReference type="EMBL" id="JBHTCJ010000015">
    <property type="protein sequence ID" value="MFC7344303.1"/>
    <property type="molecule type" value="Genomic_DNA"/>
</dbReference>
<proteinExistence type="predicted"/>
<organism evidence="1 2">
    <name type="scientific">Saccharopolyspora griseoalba</name>
    <dbReference type="NCBI Taxonomy" id="1431848"/>
    <lineage>
        <taxon>Bacteria</taxon>
        <taxon>Bacillati</taxon>
        <taxon>Actinomycetota</taxon>
        <taxon>Actinomycetes</taxon>
        <taxon>Pseudonocardiales</taxon>
        <taxon>Pseudonocardiaceae</taxon>
        <taxon>Saccharopolyspora</taxon>
    </lineage>
</organism>
<name>A0ABW2LRN4_9PSEU</name>
<accession>A0ABW2LRN4</accession>
<dbReference type="RefSeq" id="WP_380671966.1">
    <property type="nucleotide sequence ID" value="NZ_JBHTCJ010000015.1"/>
</dbReference>
<comment type="caution">
    <text evidence="1">The sequence shown here is derived from an EMBL/GenBank/DDBJ whole genome shotgun (WGS) entry which is preliminary data.</text>
</comment>
<gene>
    <name evidence="1" type="ORF">ACFQRI_23080</name>
</gene>
<evidence type="ECO:0000313" key="2">
    <source>
        <dbReference type="Proteomes" id="UP001596504"/>
    </source>
</evidence>
<sequence length="102" mass="11094">MSQQPSPQEVAEQVLAHPSVARLHGGRFGEIASYLPGDKVVGVRLPEDAPAEIGVALRMDRPLQETAEELRAQLSEQLGRPVDVVVSDVVTDDESHESDRVE</sequence>
<dbReference type="Proteomes" id="UP001596504">
    <property type="component" value="Unassembled WGS sequence"/>
</dbReference>